<evidence type="ECO:0000256" key="3">
    <source>
        <dbReference type="ARBA" id="ARBA00022670"/>
    </source>
</evidence>
<proteinExistence type="inferred from homology"/>
<dbReference type="PANTHER" id="PTHR12147">
    <property type="entry name" value="METALLOPEPTIDASE M28 FAMILY MEMBER"/>
    <property type="match status" value="1"/>
</dbReference>
<dbReference type="EMBL" id="MU853334">
    <property type="protein sequence ID" value="KAK4115926.1"/>
    <property type="molecule type" value="Genomic_DNA"/>
</dbReference>
<dbReference type="InterPro" id="IPR046450">
    <property type="entry name" value="PA_dom_sf"/>
</dbReference>
<evidence type="ECO:0000259" key="8">
    <source>
        <dbReference type="Pfam" id="PF02225"/>
    </source>
</evidence>
<dbReference type="InterPro" id="IPR003137">
    <property type="entry name" value="PA_domain"/>
</dbReference>
<keyword evidence="11" id="KW-1185">Reference proteome</keyword>
<reference evidence="10" key="2">
    <citation type="submission" date="2023-05" db="EMBL/GenBank/DDBJ databases">
        <authorList>
            <consortium name="Lawrence Berkeley National Laboratory"/>
            <person name="Steindorff A."/>
            <person name="Hensen N."/>
            <person name="Bonometti L."/>
            <person name="Westerberg I."/>
            <person name="Brannstrom I.O."/>
            <person name="Guillou S."/>
            <person name="Cros-Aarteil S."/>
            <person name="Calhoun S."/>
            <person name="Haridas S."/>
            <person name="Kuo A."/>
            <person name="Mondo S."/>
            <person name="Pangilinan J."/>
            <person name="Riley R."/>
            <person name="Labutti K."/>
            <person name="Andreopoulos B."/>
            <person name="Lipzen A."/>
            <person name="Chen C."/>
            <person name="Yanf M."/>
            <person name="Daum C."/>
            <person name="Ng V."/>
            <person name="Clum A."/>
            <person name="Ohm R."/>
            <person name="Martin F."/>
            <person name="Silar P."/>
            <person name="Natvig D."/>
            <person name="Lalanne C."/>
            <person name="Gautier V."/>
            <person name="Ament-Velasquez S.L."/>
            <person name="Kruys A."/>
            <person name="Hutchinson M.I."/>
            <person name="Powell A.J."/>
            <person name="Barry K."/>
            <person name="Miller A.N."/>
            <person name="Grigoriev I.V."/>
            <person name="Debuchy R."/>
            <person name="Gladieux P."/>
            <person name="Thoren M.H."/>
            <person name="Johannesson H."/>
        </authorList>
    </citation>
    <scope>NUCLEOTIDE SEQUENCE</scope>
    <source>
        <strain evidence="10">CBS 508.74</strain>
    </source>
</reference>
<evidence type="ECO:0000313" key="11">
    <source>
        <dbReference type="Proteomes" id="UP001302812"/>
    </source>
</evidence>
<feature type="domain" description="Peptidase M28" evidence="9">
    <location>
        <begin position="247"/>
        <end position="435"/>
    </location>
</feature>
<dbReference type="GO" id="GO:0008235">
    <property type="term" value="F:metalloexopeptidase activity"/>
    <property type="evidence" value="ECO:0007669"/>
    <property type="project" value="InterPro"/>
</dbReference>
<evidence type="ECO:0000256" key="6">
    <source>
        <dbReference type="ARBA" id="ARBA00022833"/>
    </source>
</evidence>
<dbReference type="Pfam" id="PF02225">
    <property type="entry name" value="PA"/>
    <property type="match status" value="1"/>
</dbReference>
<feature type="domain" description="PA" evidence="8">
    <location>
        <begin position="139"/>
        <end position="219"/>
    </location>
</feature>
<dbReference type="InterPro" id="IPR007484">
    <property type="entry name" value="Peptidase_M28"/>
</dbReference>
<dbReference type="AlphaFoldDB" id="A0AAN6YVT8"/>
<evidence type="ECO:0000256" key="5">
    <source>
        <dbReference type="ARBA" id="ARBA00022801"/>
    </source>
</evidence>
<keyword evidence="6 7" id="KW-0862">Zinc</keyword>
<dbReference type="GO" id="GO:0006508">
    <property type="term" value="P:proteolysis"/>
    <property type="evidence" value="ECO:0007669"/>
    <property type="project" value="UniProtKB-KW"/>
</dbReference>
<comment type="cofactor">
    <cofactor evidence="1">
        <name>Zn(2+)</name>
        <dbReference type="ChEBI" id="CHEBI:29105"/>
    </cofactor>
</comment>
<feature type="chain" id="PRO_5042671167" description="Peptide hydrolase" evidence="7">
    <location>
        <begin position="20"/>
        <end position="492"/>
    </location>
</feature>
<comment type="caution">
    <text evidence="10">The sequence shown here is derived from an EMBL/GenBank/DDBJ whole genome shotgun (WGS) entry which is preliminary data.</text>
</comment>
<evidence type="ECO:0000256" key="1">
    <source>
        <dbReference type="ARBA" id="ARBA00001947"/>
    </source>
</evidence>
<keyword evidence="7" id="KW-0732">Signal</keyword>
<dbReference type="Pfam" id="PF04389">
    <property type="entry name" value="Peptidase_M28"/>
    <property type="match status" value="1"/>
</dbReference>
<evidence type="ECO:0000256" key="2">
    <source>
        <dbReference type="ARBA" id="ARBA00005634"/>
    </source>
</evidence>
<dbReference type="Gene3D" id="3.40.630.10">
    <property type="entry name" value="Zn peptidases"/>
    <property type="match status" value="1"/>
</dbReference>
<gene>
    <name evidence="10" type="ORF">N656DRAFT_775919</name>
</gene>
<evidence type="ECO:0000256" key="7">
    <source>
        <dbReference type="RuleBase" id="RU361240"/>
    </source>
</evidence>
<dbReference type="SUPFAM" id="SSF52025">
    <property type="entry name" value="PA domain"/>
    <property type="match status" value="1"/>
</dbReference>
<keyword evidence="3 7" id="KW-0645">Protease</keyword>
<accession>A0AAN6YVT8</accession>
<dbReference type="RefSeq" id="XP_064673496.1">
    <property type="nucleotide sequence ID" value="XM_064814532.1"/>
</dbReference>
<dbReference type="GO" id="GO:0046872">
    <property type="term" value="F:metal ion binding"/>
    <property type="evidence" value="ECO:0007669"/>
    <property type="project" value="UniProtKB-KW"/>
</dbReference>
<evidence type="ECO:0000313" key="10">
    <source>
        <dbReference type="EMBL" id="KAK4115926.1"/>
    </source>
</evidence>
<keyword evidence="4 7" id="KW-0479">Metal-binding</keyword>
<evidence type="ECO:0000256" key="4">
    <source>
        <dbReference type="ARBA" id="ARBA00022723"/>
    </source>
</evidence>
<evidence type="ECO:0000259" key="9">
    <source>
        <dbReference type="Pfam" id="PF04389"/>
    </source>
</evidence>
<keyword evidence="5 7" id="KW-0378">Hydrolase</keyword>
<dbReference type="EC" id="3.4.-.-" evidence="7"/>
<protein>
    <recommendedName>
        <fullName evidence="7">Peptide hydrolase</fullName>
        <ecNumber evidence="7">3.4.-.-</ecNumber>
    </recommendedName>
</protein>
<dbReference type="PANTHER" id="PTHR12147:SF26">
    <property type="entry name" value="PEPTIDASE M28 DOMAIN-CONTAINING PROTEIN"/>
    <property type="match status" value="1"/>
</dbReference>
<organism evidence="10 11">
    <name type="scientific">Canariomyces notabilis</name>
    <dbReference type="NCBI Taxonomy" id="2074819"/>
    <lineage>
        <taxon>Eukaryota</taxon>
        <taxon>Fungi</taxon>
        <taxon>Dikarya</taxon>
        <taxon>Ascomycota</taxon>
        <taxon>Pezizomycotina</taxon>
        <taxon>Sordariomycetes</taxon>
        <taxon>Sordariomycetidae</taxon>
        <taxon>Sordariales</taxon>
        <taxon>Chaetomiaceae</taxon>
        <taxon>Canariomyces</taxon>
    </lineage>
</organism>
<dbReference type="Gene3D" id="3.50.30.30">
    <property type="match status" value="1"/>
</dbReference>
<comment type="similarity">
    <text evidence="2">Belongs to the peptidase M28 family. M28B subfamily.</text>
</comment>
<reference evidence="10" key="1">
    <citation type="journal article" date="2023" name="Mol. Phylogenet. Evol.">
        <title>Genome-scale phylogeny and comparative genomics of the fungal order Sordariales.</title>
        <authorList>
            <person name="Hensen N."/>
            <person name="Bonometti L."/>
            <person name="Westerberg I."/>
            <person name="Brannstrom I.O."/>
            <person name="Guillou S."/>
            <person name="Cros-Aarteil S."/>
            <person name="Calhoun S."/>
            <person name="Haridas S."/>
            <person name="Kuo A."/>
            <person name="Mondo S."/>
            <person name="Pangilinan J."/>
            <person name="Riley R."/>
            <person name="LaButti K."/>
            <person name="Andreopoulos B."/>
            <person name="Lipzen A."/>
            <person name="Chen C."/>
            <person name="Yan M."/>
            <person name="Daum C."/>
            <person name="Ng V."/>
            <person name="Clum A."/>
            <person name="Steindorff A."/>
            <person name="Ohm R.A."/>
            <person name="Martin F."/>
            <person name="Silar P."/>
            <person name="Natvig D.O."/>
            <person name="Lalanne C."/>
            <person name="Gautier V."/>
            <person name="Ament-Velasquez S.L."/>
            <person name="Kruys A."/>
            <person name="Hutchinson M.I."/>
            <person name="Powell A.J."/>
            <person name="Barry K."/>
            <person name="Miller A.N."/>
            <person name="Grigoriev I.V."/>
            <person name="Debuchy R."/>
            <person name="Gladieux P."/>
            <person name="Hiltunen Thoren M."/>
            <person name="Johannesson H."/>
        </authorList>
    </citation>
    <scope>NUCLEOTIDE SEQUENCE</scope>
    <source>
        <strain evidence="10">CBS 508.74</strain>
    </source>
</reference>
<dbReference type="CDD" id="cd04816">
    <property type="entry name" value="PA_SaNapH_like"/>
    <property type="match status" value="1"/>
</dbReference>
<dbReference type="InterPro" id="IPR045175">
    <property type="entry name" value="M28_fam"/>
</dbReference>
<feature type="signal peptide" evidence="7">
    <location>
        <begin position="1"/>
        <end position="19"/>
    </location>
</feature>
<name>A0AAN6YVT8_9PEZI</name>
<sequence length="492" mass="53357">MKLSRNLAWTLLLASPSAATDSLLTPDKLEADIRTEELQNVLWNLNKIARDNGGNRAFGEPGYKASLDFVLERAQKRFAREMDTYVQPFNHTYEKTRKIAVTGPEGEDVFVISPQYNSATPLPGGITAGLIDTPVNDETGSMCLEEQWEGIDATGKLALVKRGVCAVSDKLKFAKAHGALGVILYNQAPGTDYAMPTLGAENIGLVVPVGIIPLEVGESWRSRLAAGEDVVVNLLVDSIAETRETWNIISETKQGDPNKVIMLGAHLDSVQQGPGVNDDGSGTAALLEIMGSVKQYDGFPHKIRFAWWGAEESGLVGSLYYTQHLSESEADKIKYYFNYDMIGSPDPIYAISVDENSGIGPQLLGDYLTSKGVEIEFGEFGGNSDHVGFLELGIPATGLFTGAGKPWDACYHLACDDLDNIHWEALTVNTKAAARTLGTLAHSLEGVPPRATASPNRRTRSRMAQNFRRWAALAEGASHGKMCSHKEGKQVD</sequence>
<dbReference type="Proteomes" id="UP001302812">
    <property type="component" value="Unassembled WGS sequence"/>
</dbReference>
<dbReference type="SUPFAM" id="SSF53187">
    <property type="entry name" value="Zn-dependent exopeptidases"/>
    <property type="match status" value="1"/>
</dbReference>
<dbReference type="GeneID" id="89938657"/>